<keyword evidence="3" id="KW-1185">Reference proteome</keyword>
<dbReference type="EMBL" id="JBCLYO010000001">
    <property type="protein sequence ID" value="KAL0096129.1"/>
    <property type="molecule type" value="Genomic_DNA"/>
</dbReference>
<feature type="compositionally biased region" description="Low complexity" evidence="1">
    <location>
        <begin position="19"/>
        <end position="84"/>
    </location>
</feature>
<evidence type="ECO:0000313" key="3">
    <source>
        <dbReference type="Proteomes" id="UP001448207"/>
    </source>
</evidence>
<proteinExistence type="predicted"/>
<sequence>MVSQKNKTKTKTKSKAKPKSIPISKSKSTPITTTTTTSTFTSTSTTARTTTAASTSTHASTSASTSTLPKTTSTSTSTSASKATPVKDWEKDGVNGGPGSIHILVDWLSDETNYSRWAVGEQQGISKESLCSEIRQEMAKHGLPEHKSKDIRANIKDLQKKFREAKRFLNEPGQGIMGDPKYDGLTKRGGPVTTIKAKMKAKFPYYYDLEAVMSDRRSLMYALPLPSVEPPKPARALLPRKPAPISEKKEPVSKSTLMIPKKRGLKGLPLRRILPAIPISAATPAAPIIEPGHPNKIARTNAANDVTDMIKRTEEMQRAMALQIQQRIEADEAHRKEKIRAEEERAREKNRAEEARTRERAAFDEARKQEKNRTDRARREEQAKAEEARRQDKLRAEKTTRQAQLESEEERLAAEKKRLKIQETVYKEINAQMWKSLGLSDEEVLEKVNKMFE</sequence>
<feature type="region of interest" description="Disordered" evidence="1">
    <location>
        <begin position="1"/>
        <end position="95"/>
    </location>
</feature>
<evidence type="ECO:0000256" key="1">
    <source>
        <dbReference type="SAM" id="MobiDB-lite"/>
    </source>
</evidence>
<organism evidence="2 3">
    <name type="scientific">Phycomyces blakesleeanus</name>
    <dbReference type="NCBI Taxonomy" id="4837"/>
    <lineage>
        <taxon>Eukaryota</taxon>
        <taxon>Fungi</taxon>
        <taxon>Fungi incertae sedis</taxon>
        <taxon>Mucoromycota</taxon>
        <taxon>Mucoromycotina</taxon>
        <taxon>Mucoromycetes</taxon>
        <taxon>Mucorales</taxon>
        <taxon>Phycomycetaceae</taxon>
        <taxon>Phycomyces</taxon>
    </lineage>
</organism>
<dbReference type="PANTHER" id="PTHR33324">
    <property type="entry name" value="EXPRESSED PROTEIN"/>
    <property type="match status" value="1"/>
</dbReference>
<evidence type="ECO:0008006" key="4">
    <source>
        <dbReference type="Google" id="ProtNLM"/>
    </source>
</evidence>
<feature type="compositionally biased region" description="Basic and acidic residues" evidence="1">
    <location>
        <begin position="332"/>
        <end position="400"/>
    </location>
</feature>
<feature type="compositionally biased region" description="Basic residues" evidence="1">
    <location>
        <begin position="1"/>
        <end position="18"/>
    </location>
</feature>
<evidence type="ECO:0000313" key="2">
    <source>
        <dbReference type="EMBL" id="KAL0096129.1"/>
    </source>
</evidence>
<comment type="caution">
    <text evidence="2">The sequence shown here is derived from an EMBL/GenBank/DDBJ whole genome shotgun (WGS) entry which is preliminary data.</text>
</comment>
<gene>
    <name evidence="2" type="ORF">J3Q64DRAFT_1706401</name>
</gene>
<name>A0ABR3BBA0_PHYBL</name>
<reference evidence="2 3" key="1">
    <citation type="submission" date="2024-04" db="EMBL/GenBank/DDBJ databases">
        <title>Symmetric and asymmetric DNA N6-adenine methylation regulates different biological responses in Mucorales.</title>
        <authorList>
            <consortium name="Lawrence Berkeley National Laboratory"/>
            <person name="Lax C."/>
            <person name="Mondo S.J."/>
            <person name="Osorio-Concepcion M."/>
            <person name="Muszewska A."/>
            <person name="Corrochano-Luque M."/>
            <person name="Gutierrez G."/>
            <person name="Riley R."/>
            <person name="Lipzen A."/>
            <person name="Guo J."/>
            <person name="Hundley H."/>
            <person name="Amirebrahimi M."/>
            <person name="Ng V."/>
            <person name="Lorenzo-Gutierrez D."/>
            <person name="Binder U."/>
            <person name="Yang J."/>
            <person name="Song Y."/>
            <person name="Canovas D."/>
            <person name="Navarro E."/>
            <person name="Freitag M."/>
            <person name="Gabaldon T."/>
            <person name="Grigoriev I.V."/>
            <person name="Corrochano L.M."/>
            <person name="Nicolas F.E."/>
            <person name="Garre V."/>
        </authorList>
    </citation>
    <scope>NUCLEOTIDE SEQUENCE [LARGE SCALE GENOMIC DNA]</scope>
    <source>
        <strain evidence="2 3">L51</strain>
    </source>
</reference>
<dbReference type="Proteomes" id="UP001448207">
    <property type="component" value="Unassembled WGS sequence"/>
</dbReference>
<accession>A0ABR3BBA0</accession>
<dbReference type="PANTHER" id="PTHR33324:SF2">
    <property type="entry name" value="MYB_SANT-LIKE DNA-BINDING DOMAIN-CONTAINING PROTEIN"/>
    <property type="match status" value="1"/>
</dbReference>
<feature type="region of interest" description="Disordered" evidence="1">
    <location>
        <begin position="332"/>
        <end position="411"/>
    </location>
</feature>
<protein>
    <recommendedName>
        <fullName evidence="4">Homeodomain-like DNA binding domain-containing transcription factor</fullName>
    </recommendedName>
</protein>